<organism evidence="1 2">
    <name type="scientific">Camellia lanceoleosa</name>
    <dbReference type="NCBI Taxonomy" id="1840588"/>
    <lineage>
        <taxon>Eukaryota</taxon>
        <taxon>Viridiplantae</taxon>
        <taxon>Streptophyta</taxon>
        <taxon>Embryophyta</taxon>
        <taxon>Tracheophyta</taxon>
        <taxon>Spermatophyta</taxon>
        <taxon>Magnoliopsida</taxon>
        <taxon>eudicotyledons</taxon>
        <taxon>Gunneridae</taxon>
        <taxon>Pentapetalae</taxon>
        <taxon>asterids</taxon>
        <taxon>Ericales</taxon>
        <taxon>Theaceae</taxon>
        <taxon>Camellia</taxon>
    </lineage>
</organism>
<keyword evidence="2" id="KW-1185">Reference proteome</keyword>
<protein>
    <submittedName>
        <fullName evidence="1">F-box protein</fullName>
    </submittedName>
</protein>
<comment type="caution">
    <text evidence="1">The sequence shown here is derived from an EMBL/GenBank/DDBJ whole genome shotgun (WGS) entry which is preliminary data.</text>
</comment>
<gene>
    <name evidence="1" type="ORF">LOK49_LG15G00780</name>
</gene>
<sequence length="344" mass="38158">MARRSKPRSRTPPTKSASASSAPPTTEALLVLLSPMISVAELLLIASSGGSMNSRTTMSFSPEKQNPVSPLKKTQTPSSWSDFWLNNNKSLNNVAFAMKLHSLSKPKPQPHKTLFFDRSMLLSDPISLLSDQLFLQILSKLPQSQTKSNFLVSKRWFNLQGCLVRFLYWNFLGSGRLFLRFPNLIHVDLVHGCVVSPKNSGILLTRNLVSLHFDSNVFPNGFVLENYMLSIDEVDSSLKSLAGGYPNLRKLMVINASEIGLLSVAEECPTLQELELHQCNDQVLHGIMAFQNLQILKLIGFVDGFYRSLVSDIDLTILAQGCKRLVKLELSGFEGSYDGIKAIG</sequence>
<reference evidence="1 2" key="1">
    <citation type="journal article" date="2022" name="Plant J.">
        <title>Chromosome-level genome of Camellia lanceoleosa provides a valuable resource for understanding genome evolution and self-incompatibility.</title>
        <authorList>
            <person name="Gong W."/>
            <person name="Xiao S."/>
            <person name="Wang L."/>
            <person name="Liao Z."/>
            <person name="Chang Y."/>
            <person name="Mo W."/>
            <person name="Hu G."/>
            <person name="Li W."/>
            <person name="Zhao G."/>
            <person name="Zhu H."/>
            <person name="Hu X."/>
            <person name="Ji K."/>
            <person name="Xiang X."/>
            <person name="Song Q."/>
            <person name="Yuan D."/>
            <person name="Jin S."/>
            <person name="Zhang L."/>
        </authorList>
    </citation>
    <scope>NUCLEOTIDE SEQUENCE [LARGE SCALE GENOMIC DNA]</scope>
    <source>
        <strain evidence="1">SQ_2022a</strain>
    </source>
</reference>
<dbReference type="Proteomes" id="UP001060215">
    <property type="component" value="Chromosome 11"/>
</dbReference>
<evidence type="ECO:0000313" key="2">
    <source>
        <dbReference type="Proteomes" id="UP001060215"/>
    </source>
</evidence>
<evidence type="ECO:0000313" key="1">
    <source>
        <dbReference type="EMBL" id="KAI7984509.1"/>
    </source>
</evidence>
<name>A0ACC0F7Q8_9ERIC</name>
<dbReference type="EMBL" id="CM045768">
    <property type="protein sequence ID" value="KAI7984509.1"/>
    <property type="molecule type" value="Genomic_DNA"/>
</dbReference>
<accession>A0ACC0F7Q8</accession>
<proteinExistence type="predicted"/>